<gene>
    <name evidence="1" type="ORF">DAEQUDRAFT_720438</name>
</gene>
<name>A0A165U1Z6_9APHY</name>
<sequence>MFCLRMQSIAGIIVQKVGYQQYAFVEPLRACLFSFTPRILSCGPGHLANSRTIEGTCWLRLPMEALRTFCVDEQYDTSRHKPLTAPVGQGAMTRMSLIIVRSGADAEASPASRLHMLRARMRRLRIAKSTRMHAILIYYAEGEGRAQRATSNWLPC</sequence>
<proteinExistence type="predicted"/>
<protein>
    <submittedName>
        <fullName evidence="1">Uncharacterized protein</fullName>
    </submittedName>
</protein>
<dbReference type="EMBL" id="KV429033">
    <property type="protein sequence ID" value="KZT74279.1"/>
    <property type="molecule type" value="Genomic_DNA"/>
</dbReference>
<keyword evidence="2" id="KW-1185">Reference proteome</keyword>
<organism evidence="1 2">
    <name type="scientific">Daedalea quercina L-15889</name>
    <dbReference type="NCBI Taxonomy" id="1314783"/>
    <lineage>
        <taxon>Eukaryota</taxon>
        <taxon>Fungi</taxon>
        <taxon>Dikarya</taxon>
        <taxon>Basidiomycota</taxon>
        <taxon>Agaricomycotina</taxon>
        <taxon>Agaricomycetes</taxon>
        <taxon>Polyporales</taxon>
        <taxon>Fomitopsis</taxon>
    </lineage>
</organism>
<reference evidence="1 2" key="1">
    <citation type="journal article" date="2016" name="Mol. Biol. Evol.">
        <title>Comparative Genomics of Early-Diverging Mushroom-Forming Fungi Provides Insights into the Origins of Lignocellulose Decay Capabilities.</title>
        <authorList>
            <person name="Nagy L.G."/>
            <person name="Riley R."/>
            <person name="Tritt A."/>
            <person name="Adam C."/>
            <person name="Daum C."/>
            <person name="Floudas D."/>
            <person name="Sun H."/>
            <person name="Yadav J.S."/>
            <person name="Pangilinan J."/>
            <person name="Larsson K.H."/>
            <person name="Matsuura K."/>
            <person name="Barry K."/>
            <person name="Labutti K."/>
            <person name="Kuo R."/>
            <person name="Ohm R.A."/>
            <person name="Bhattacharya S.S."/>
            <person name="Shirouzu T."/>
            <person name="Yoshinaga Y."/>
            <person name="Martin F.M."/>
            <person name="Grigoriev I.V."/>
            <person name="Hibbett D.S."/>
        </authorList>
    </citation>
    <scope>NUCLEOTIDE SEQUENCE [LARGE SCALE GENOMIC DNA]</scope>
    <source>
        <strain evidence="1 2">L-15889</strain>
    </source>
</reference>
<evidence type="ECO:0000313" key="2">
    <source>
        <dbReference type="Proteomes" id="UP000076727"/>
    </source>
</evidence>
<dbReference type="AlphaFoldDB" id="A0A165U1Z6"/>
<evidence type="ECO:0000313" key="1">
    <source>
        <dbReference type="EMBL" id="KZT74279.1"/>
    </source>
</evidence>
<accession>A0A165U1Z6</accession>
<dbReference type="Proteomes" id="UP000076727">
    <property type="component" value="Unassembled WGS sequence"/>
</dbReference>